<dbReference type="InterPro" id="IPR021427">
    <property type="entry name" value="DUF3077"/>
</dbReference>
<name>A0A6N1CDN9_9PSED</name>
<dbReference type="EMBL" id="CP048810">
    <property type="protein sequence ID" value="QKS82502.1"/>
    <property type="molecule type" value="Genomic_DNA"/>
</dbReference>
<dbReference type="RefSeq" id="WP_176688494.1">
    <property type="nucleotide sequence ID" value="NZ_CP048810.1"/>
</dbReference>
<sequence>MNENTELKTIGYTPFNYSADRALFRVNGGVPIQEALERASDLLHLAHRLAEDAAFEKSTDRYAWAAHFLLEMSKAVIDHVVKVITPRQEVEVRKKPRNNR</sequence>
<accession>A0A6N1CDN9</accession>
<dbReference type="Pfam" id="PF11275">
    <property type="entry name" value="DUF3077"/>
    <property type="match status" value="1"/>
</dbReference>
<dbReference type="AlphaFoldDB" id="A0A6N1CDN9"/>
<dbReference type="KEGG" id="pbz:GN234_11315"/>
<organism evidence="1 2">
    <name type="scientific">Pseudomonas bijieensis</name>
    <dbReference type="NCBI Taxonomy" id="2681983"/>
    <lineage>
        <taxon>Bacteria</taxon>
        <taxon>Pseudomonadati</taxon>
        <taxon>Pseudomonadota</taxon>
        <taxon>Gammaproteobacteria</taxon>
        <taxon>Pseudomonadales</taxon>
        <taxon>Pseudomonadaceae</taxon>
        <taxon>Pseudomonas</taxon>
    </lineage>
</organism>
<evidence type="ECO:0000313" key="2">
    <source>
        <dbReference type="Proteomes" id="UP000509545"/>
    </source>
</evidence>
<evidence type="ECO:0000313" key="1">
    <source>
        <dbReference type="EMBL" id="QKS82502.1"/>
    </source>
</evidence>
<keyword evidence="2" id="KW-1185">Reference proteome</keyword>
<dbReference type="Proteomes" id="UP000509545">
    <property type="component" value="Chromosome"/>
</dbReference>
<proteinExistence type="predicted"/>
<gene>
    <name evidence="1" type="ORF">GN234_11315</name>
</gene>
<reference evidence="1 2" key="1">
    <citation type="submission" date="2020-02" db="EMBL/GenBank/DDBJ databases">
        <authorList>
            <person name="Liang J."/>
        </authorList>
    </citation>
    <scope>NUCLEOTIDE SEQUENCE [LARGE SCALE GENOMIC DNA]</scope>
    <source>
        <strain evidence="1 2">L22-9</strain>
    </source>
</reference>
<protein>
    <submittedName>
        <fullName evidence="1">DUF3077 domain-containing protein</fullName>
    </submittedName>
</protein>